<dbReference type="InterPro" id="IPR051785">
    <property type="entry name" value="MMCE/EMCE_epimerase"/>
</dbReference>
<dbReference type="InterPro" id="IPR004360">
    <property type="entry name" value="Glyas_Fos-R_dOase_dom"/>
</dbReference>
<feature type="region of interest" description="Disordered" evidence="2">
    <location>
        <begin position="126"/>
        <end position="146"/>
    </location>
</feature>
<evidence type="ECO:0000313" key="5">
    <source>
        <dbReference type="Proteomes" id="UP000603865"/>
    </source>
</evidence>
<dbReference type="InterPro" id="IPR037523">
    <property type="entry name" value="VOC_core"/>
</dbReference>
<evidence type="ECO:0000256" key="1">
    <source>
        <dbReference type="ARBA" id="ARBA00022723"/>
    </source>
</evidence>
<dbReference type="GO" id="GO:0004493">
    <property type="term" value="F:methylmalonyl-CoA epimerase activity"/>
    <property type="evidence" value="ECO:0007669"/>
    <property type="project" value="TreeGrafter"/>
</dbReference>
<keyword evidence="1" id="KW-0479">Metal-binding</keyword>
<dbReference type="InterPro" id="IPR029068">
    <property type="entry name" value="Glyas_Bleomycin-R_OHBP_Dase"/>
</dbReference>
<organism evidence="4 5">
    <name type="scientific">Deinococcus ruber</name>
    <dbReference type="NCBI Taxonomy" id="1848197"/>
    <lineage>
        <taxon>Bacteria</taxon>
        <taxon>Thermotogati</taxon>
        <taxon>Deinococcota</taxon>
        <taxon>Deinococci</taxon>
        <taxon>Deinococcales</taxon>
        <taxon>Deinococcaceae</taxon>
        <taxon>Deinococcus</taxon>
    </lineage>
</organism>
<dbReference type="AlphaFoldDB" id="A0A918C3H4"/>
<evidence type="ECO:0000259" key="3">
    <source>
        <dbReference type="PROSITE" id="PS51819"/>
    </source>
</evidence>
<dbReference type="PANTHER" id="PTHR43048">
    <property type="entry name" value="METHYLMALONYL-COA EPIMERASE"/>
    <property type="match status" value="1"/>
</dbReference>
<feature type="compositionally biased region" description="Polar residues" evidence="2">
    <location>
        <begin position="136"/>
        <end position="146"/>
    </location>
</feature>
<evidence type="ECO:0000313" key="4">
    <source>
        <dbReference type="EMBL" id="GGR03804.1"/>
    </source>
</evidence>
<dbReference type="Proteomes" id="UP000603865">
    <property type="component" value="Unassembled WGS sequence"/>
</dbReference>
<feature type="domain" description="VOC" evidence="3">
    <location>
        <begin position="5"/>
        <end position="129"/>
    </location>
</feature>
<sequence length="146" mass="16245">MSAMTFSHVALNCRDLAATERFYQQHLGFQLVRRIDLEDSSIVFLRLGDVRLELFQSQEDRPDEHSDGPARVGVRHLAFQVDDLDTALSRLGSAAQLTLGPLDFDSFIPGWRSAWLTDPDGRVIEISQGYADDPAPSSSLSKEAQP</sequence>
<reference evidence="4" key="2">
    <citation type="submission" date="2020-09" db="EMBL/GenBank/DDBJ databases">
        <authorList>
            <person name="Sun Q."/>
            <person name="Ohkuma M."/>
        </authorList>
    </citation>
    <scope>NUCLEOTIDE SEQUENCE</scope>
    <source>
        <strain evidence="4">JCM 31311</strain>
    </source>
</reference>
<dbReference type="GO" id="GO:0046491">
    <property type="term" value="P:L-methylmalonyl-CoA metabolic process"/>
    <property type="evidence" value="ECO:0007669"/>
    <property type="project" value="TreeGrafter"/>
</dbReference>
<dbReference type="SUPFAM" id="SSF54593">
    <property type="entry name" value="Glyoxalase/Bleomycin resistance protein/Dihydroxybiphenyl dioxygenase"/>
    <property type="match status" value="1"/>
</dbReference>
<keyword evidence="5" id="KW-1185">Reference proteome</keyword>
<dbReference type="PROSITE" id="PS51819">
    <property type="entry name" value="VOC"/>
    <property type="match status" value="1"/>
</dbReference>
<accession>A0A918C3H4</accession>
<dbReference type="PANTHER" id="PTHR43048:SF3">
    <property type="entry name" value="METHYLMALONYL-COA EPIMERASE, MITOCHONDRIAL"/>
    <property type="match status" value="1"/>
</dbReference>
<gene>
    <name evidence="4" type="ORF">GCM10008957_15930</name>
</gene>
<dbReference type="EMBL" id="BMQL01000006">
    <property type="protein sequence ID" value="GGR03804.1"/>
    <property type="molecule type" value="Genomic_DNA"/>
</dbReference>
<reference evidence="4" key="1">
    <citation type="journal article" date="2014" name="Int. J. Syst. Evol. Microbiol.">
        <title>Complete genome sequence of Corynebacterium casei LMG S-19264T (=DSM 44701T), isolated from a smear-ripened cheese.</title>
        <authorList>
            <consortium name="US DOE Joint Genome Institute (JGI-PGF)"/>
            <person name="Walter F."/>
            <person name="Albersmeier A."/>
            <person name="Kalinowski J."/>
            <person name="Ruckert C."/>
        </authorList>
    </citation>
    <scope>NUCLEOTIDE SEQUENCE</scope>
    <source>
        <strain evidence="4">JCM 31311</strain>
    </source>
</reference>
<dbReference type="Gene3D" id="3.10.180.10">
    <property type="entry name" value="2,3-Dihydroxybiphenyl 1,2-Dioxygenase, domain 1"/>
    <property type="match status" value="1"/>
</dbReference>
<comment type="caution">
    <text evidence="4">The sequence shown here is derived from an EMBL/GenBank/DDBJ whole genome shotgun (WGS) entry which is preliminary data.</text>
</comment>
<name>A0A918C3H4_9DEIO</name>
<evidence type="ECO:0000256" key="2">
    <source>
        <dbReference type="SAM" id="MobiDB-lite"/>
    </source>
</evidence>
<dbReference type="GO" id="GO:0046872">
    <property type="term" value="F:metal ion binding"/>
    <property type="evidence" value="ECO:0007669"/>
    <property type="project" value="UniProtKB-KW"/>
</dbReference>
<proteinExistence type="predicted"/>
<dbReference type="Pfam" id="PF00903">
    <property type="entry name" value="Glyoxalase"/>
    <property type="match status" value="1"/>
</dbReference>
<protein>
    <submittedName>
        <fullName evidence="4">VOC family protein</fullName>
    </submittedName>
</protein>